<dbReference type="GO" id="GO:0005634">
    <property type="term" value="C:nucleus"/>
    <property type="evidence" value="ECO:0007669"/>
    <property type="project" value="TreeGrafter"/>
</dbReference>
<protein>
    <recommendedName>
        <fullName evidence="2 8">DNA damage-binding protein CMR1</fullName>
    </recommendedName>
</protein>
<keyword evidence="3 7" id="KW-0853">WD repeat</keyword>
<evidence type="ECO:0000256" key="1">
    <source>
        <dbReference type="ARBA" id="ARBA00005434"/>
    </source>
</evidence>
<dbReference type="Pfam" id="PF00400">
    <property type="entry name" value="WD40"/>
    <property type="match status" value="1"/>
</dbReference>
<evidence type="ECO:0000256" key="4">
    <source>
        <dbReference type="ARBA" id="ARBA00022737"/>
    </source>
</evidence>
<dbReference type="AlphaFoldDB" id="A0A4V1J562"/>
<dbReference type="InterPro" id="IPR036322">
    <property type="entry name" value="WD40_repeat_dom_sf"/>
</dbReference>
<comment type="function">
    <text evidence="8">DNA-binding protein that binds to both single- and double-stranded DNA. Binds preferentially to UV-damaged DNA. May be involved in DNA-metabolic processes.</text>
</comment>
<evidence type="ECO:0000256" key="6">
    <source>
        <dbReference type="ARBA" id="ARBA00023125"/>
    </source>
</evidence>
<dbReference type="InterPro" id="IPR015943">
    <property type="entry name" value="WD40/YVTN_repeat-like_dom_sf"/>
</dbReference>
<evidence type="ECO:0000313" key="11">
    <source>
        <dbReference type="Proteomes" id="UP000268162"/>
    </source>
</evidence>
<dbReference type="STRING" id="215637.A0A4V1J562"/>
<comment type="similarity">
    <text evidence="1 8">Belongs to the WD repeat DDB2/WDR76 family.</text>
</comment>
<dbReference type="PROSITE" id="PS00678">
    <property type="entry name" value="WD_REPEATS_1"/>
    <property type="match status" value="1"/>
</dbReference>
<dbReference type="GO" id="GO:2000001">
    <property type="term" value="P:regulation of DNA damage checkpoint"/>
    <property type="evidence" value="ECO:0007669"/>
    <property type="project" value="TreeGrafter"/>
</dbReference>
<evidence type="ECO:0000256" key="7">
    <source>
        <dbReference type="PROSITE-ProRule" id="PRU00221"/>
    </source>
</evidence>
<keyword evidence="4" id="KW-0677">Repeat</keyword>
<evidence type="ECO:0000256" key="2">
    <source>
        <dbReference type="ARBA" id="ARBA00021132"/>
    </source>
</evidence>
<sequence length="388" mass="42773">MATNEDGNGGDDSTSGPPAASSWEPTCKVTPERIYTVALHPDPRQFLVAAGDKSGVLGFWNIGSTDQFTSASQKTPDEAVKSVSMADMTTADVFSFRPHTATLTQLLYNKRDATKLYTSSYDGSIRCLDLIHQTFTEACVTETGDRFITGFDNDPGTGQLLYYTTSDGTLGFHDLRTPATDITAWQLQERKIGGMHLNPVEPQYLVTASLDRTMRVWDLRWMVQLSPGTDDPVEVSTFDYPKSVTAAYWDPTGNHIVNTNFDDTIRLSTMDWSSAPDSSSSLTATGDSNAKGGSPNLRERFVIRHNNQTGRWLTMFRAQWHPDPTMPPCFVVGNMKRYVDIFCGSTGELVTQLYDPDRITAVPAVNVFHAHLPVVVSANASGRMVVWS</sequence>
<name>A0A4V1J562_9FUNG</name>
<organism evidence="10 11">
    <name type="scientific">Dimargaris cristalligena</name>
    <dbReference type="NCBI Taxonomy" id="215637"/>
    <lineage>
        <taxon>Eukaryota</taxon>
        <taxon>Fungi</taxon>
        <taxon>Fungi incertae sedis</taxon>
        <taxon>Zoopagomycota</taxon>
        <taxon>Kickxellomycotina</taxon>
        <taxon>Dimargaritomycetes</taxon>
        <taxon>Dimargaritales</taxon>
        <taxon>Dimargaritaceae</taxon>
        <taxon>Dimargaris</taxon>
    </lineage>
</organism>
<dbReference type="PROSITE" id="PS50082">
    <property type="entry name" value="WD_REPEATS_2"/>
    <property type="match status" value="1"/>
</dbReference>
<dbReference type="GO" id="GO:0006974">
    <property type="term" value="P:DNA damage response"/>
    <property type="evidence" value="ECO:0007669"/>
    <property type="project" value="UniProtKB-KW"/>
</dbReference>
<gene>
    <name evidence="10" type="ORF">BJ085DRAFT_19812</name>
</gene>
<proteinExistence type="inferred from homology"/>
<keyword evidence="5 8" id="KW-0227">DNA damage</keyword>
<keyword evidence="11" id="KW-1185">Reference proteome</keyword>
<dbReference type="Proteomes" id="UP000268162">
    <property type="component" value="Unassembled WGS sequence"/>
</dbReference>
<dbReference type="GO" id="GO:0003677">
    <property type="term" value="F:DNA binding"/>
    <property type="evidence" value="ECO:0007669"/>
    <property type="project" value="UniProtKB-UniRule"/>
</dbReference>
<evidence type="ECO:0000256" key="9">
    <source>
        <dbReference type="SAM" id="MobiDB-lite"/>
    </source>
</evidence>
<dbReference type="Gene3D" id="2.130.10.10">
    <property type="entry name" value="YVTN repeat-like/Quinoprotein amine dehydrogenase"/>
    <property type="match status" value="1"/>
</dbReference>
<accession>A0A4V1J562</accession>
<reference evidence="11" key="1">
    <citation type="journal article" date="2018" name="Nat. Microbiol.">
        <title>Leveraging single-cell genomics to expand the fungal tree of life.</title>
        <authorList>
            <person name="Ahrendt S.R."/>
            <person name="Quandt C.A."/>
            <person name="Ciobanu D."/>
            <person name="Clum A."/>
            <person name="Salamov A."/>
            <person name="Andreopoulos B."/>
            <person name="Cheng J.F."/>
            <person name="Woyke T."/>
            <person name="Pelin A."/>
            <person name="Henrissat B."/>
            <person name="Reynolds N.K."/>
            <person name="Benny G.L."/>
            <person name="Smith M.E."/>
            <person name="James T.Y."/>
            <person name="Grigoriev I.V."/>
        </authorList>
    </citation>
    <scope>NUCLEOTIDE SEQUENCE [LARGE SCALE GENOMIC DNA]</scope>
    <source>
        <strain evidence="11">RSA 468</strain>
    </source>
</reference>
<feature type="compositionally biased region" description="Polar residues" evidence="9">
    <location>
        <begin position="1"/>
        <end position="16"/>
    </location>
</feature>
<evidence type="ECO:0000256" key="5">
    <source>
        <dbReference type="ARBA" id="ARBA00022763"/>
    </source>
</evidence>
<dbReference type="EMBL" id="ML002426">
    <property type="protein sequence ID" value="RKP37949.1"/>
    <property type="molecule type" value="Genomic_DNA"/>
</dbReference>
<evidence type="ECO:0000256" key="8">
    <source>
        <dbReference type="RuleBase" id="RU365004"/>
    </source>
</evidence>
<feature type="region of interest" description="Disordered" evidence="9">
    <location>
        <begin position="1"/>
        <end position="26"/>
    </location>
</feature>
<dbReference type="InterPro" id="IPR019775">
    <property type="entry name" value="WD40_repeat_CS"/>
</dbReference>
<feature type="region of interest" description="Disordered" evidence="9">
    <location>
        <begin position="276"/>
        <end position="298"/>
    </location>
</feature>
<dbReference type="PANTHER" id="PTHR14773">
    <property type="entry name" value="WD REPEAT-CONTAINING PROTEIN 76"/>
    <property type="match status" value="1"/>
</dbReference>
<dbReference type="SMART" id="SM00320">
    <property type="entry name" value="WD40"/>
    <property type="match status" value="5"/>
</dbReference>
<evidence type="ECO:0000256" key="3">
    <source>
        <dbReference type="ARBA" id="ARBA00022574"/>
    </source>
</evidence>
<feature type="repeat" description="WD" evidence="7">
    <location>
        <begin position="203"/>
        <end position="220"/>
    </location>
</feature>
<dbReference type="InterPro" id="IPR001680">
    <property type="entry name" value="WD40_rpt"/>
</dbReference>
<dbReference type="PANTHER" id="PTHR14773:SF0">
    <property type="entry name" value="WD REPEAT-CONTAINING PROTEIN 76"/>
    <property type="match status" value="1"/>
</dbReference>
<dbReference type="SUPFAM" id="SSF50978">
    <property type="entry name" value="WD40 repeat-like"/>
    <property type="match status" value="1"/>
</dbReference>
<dbReference type="InterPro" id="IPR050853">
    <property type="entry name" value="WD_repeat_DNA-damage-binding"/>
</dbReference>
<keyword evidence="6 8" id="KW-0238">DNA-binding</keyword>
<evidence type="ECO:0000313" key="10">
    <source>
        <dbReference type="EMBL" id="RKP37949.1"/>
    </source>
</evidence>